<evidence type="ECO:0000313" key="2">
    <source>
        <dbReference type="EMBL" id="EUA73358.1"/>
    </source>
</evidence>
<comment type="caution">
    <text evidence="2">The sequence shown here is derived from an EMBL/GenBank/DDBJ whole genome shotgun (WGS) entry which is preliminary data.</text>
</comment>
<sequence>MLRVAAIEPNAVTLTTANVSLRRFEQRPGEALVLGQVLDTRVRVNDPELPQLADTDVVITDLGIEQTRTRDWMVTRVAVRIPRRLGRRGAAHIVDWHNVVGLTPSALAMPGRRWRSCCNSSKGCGRWRWPMPSGNYRPSGATKWSTPLTTTGWPTSCKSCQKTTRPTCCSSWAPNARRMCWRRWTPTTPQTCSAQ</sequence>
<feature type="domain" description="SH3" evidence="1">
    <location>
        <begin position="32"/>
        <end position="104"/>
    </location>
</feature>
<keyword evidence="2" id="KW-0812">Transmembrane</keyword>
<accession>X8E0A6</accession>
<organism evidence="2">
    <name type="scientific">Mycobacterium xenopi 4042</name>
    <dbReference type="NCBI Taxonomy" id="1299334"/>
    <lineage>
        <taxon>Bacteria</taxon>
        <taxon>Bacillati</taxon>
        <taxon>Actinomycetota</taxon>
        <taxon>Actinomycetes</taxon>
        <taxon>Mycobacteriales</taxon>
        <taxon>Mycobacteriaceae</taxon>
        <taxon>Mycobacterium</taxon>
    </lineage>
</organism>
<dbReference type="EMBL" id="JAOB01000011">
    <property type="protein sequence ID" value="EUA73358.1"/>
    <property type="molecule type" value="Genomic_DNA"/>
</dbReference>
<reference evidence="2" key="1">
    <citation type="submission" date="2014-01" db="EMBL/GenBank/DDBJ databases">
        <authorList>
            <person name="Brown-Elliot B."/>
            <person name="Wallace R."/>
            <person name="Lenaerts A."/>
            <person name="Ordway D."/>
            <person name="DeGroote M.A."/>
            <person name="Parker T."/>
            <person name="Sizemore C."/>
            <person name="Tallon L.J."/>
            <person name="Sadzewicz L.K."/>
            <person name="Sengamalay N."/>
            <person name="Fraser C.M."/>
            <person name="Hine E."/>
            <person name="Shefchek K.A."/>
            <person name="Das S.P."/>
            <person name="Tettelin H."/>
        </authorList>
    </citation>
    <scope>NUCLEOTIDE SEQUENCE [LARGE SCALE GENOMIC DNA]</scope>
    <source>
        <strain evidence="2">4042</strain>
    </source>
</reference>
<keyword evidence="2" id="KW-0472">Membrane</keyword>
<name>X8E0A6_MYCXE</name>
<protein>
    <submittedName>
        <fullName evidence="2">Putative transport transmembrane protein</fullName>
    </submittedName>
</protein>
<dbReference type="InterPro" id="IPR058838">
    <property type="entry name" value="SH3_actinomycetes"/>
</dbReference>
<dbReference type="Pfam" id="PF26205">
    <property type="entry name" value="SH3_actinomycetes"/>
    <property type="match status" value="1"/>
</dbReference>
<gene>
    <name evidence="2" type="ORF">I553_9514</name>
</gene>
<evidence type="ECO:0000259" key="1">
    <source>
        <dbReference type="Pfam" id="PF26205"/>
    </source>
</evidence>
<dbReference type="PATRIC" id="fig|1299334.3.peg.1023"/>
<proteinExistence type="predicted"/>
<dbReference type="AlphaFoldDB" id="X8E0A6"/>